<sequence>MADNNRMFSFLQLNTHAHQASWVFISLLAYTVGLKTYEIVYFIRNDCKNVHDHCGTSLDVLSFHLIFALIHLITFLYLNYALNTGDSKKIFRVLVVVIIGIFVKGVSLIHDYVKGIRYWPDFLLSIVILASAIYLFTVIRGVYHMFHRNESRQPETKE</sequence>
<reference evidence="2" key="1">
    <citation type="submission" date="2021-03" db="EMBL/GenBank/DDBJ databases">
        <title>Chromosome level genome of the anhydrobiotic midge Polypedilum vanderplanki.</title>
        <authorList>
            <person name="Yoshida Y."/>
            <person name="Kikawada T."/>
            <person name="Gusev O."/>
        </authorList>
    </citation>
    <scope>NUCLEOTIDE SEQUENCE</scope>
    <source>
        <strain evidence="2">NIAS01</strain>
        <tissue evidence="2">Whole body or cell culture</tissue>
    </source>
</reference>
<name>A0A9J6C0F0_POLVA</name>
<keyword evidence="3" id="KW-1185">Reference proteome</keyword>
<dbReference type="AlphaFoldDB" id="A0A9J6C0F0"/>
<keyword evidence="1" id="KW-0812">Transmembrane</keyword>
<organism evidence="2 3">
    <name type="scientific">Polypedilum vanderplanki</name>
    <name type="common">Sleeping chironomid midge</name>
    <dbReference type="NCBI Taxonomy" id="319348"/>
    <lineage>
        <taxon>Eukaryota</taxon>
        <taxon>Metazoa</taxon>
        <taxon>Ecdysozoa</taxon>
        <taxon>Arthropoda</taxon>
        <taxon>Hexapoda</taxon>
        <taxon>Insecta</taxon>
        <taxon>Pterygota</taxon>
        <taxon>Neoptera</taxon>
        <taxon>Endopterygota</taxon>
        <taxon>Diptera</taxon>
        <taxon>Nematocera</taxon>
        <taxon>Chironomoidea</taxon>
        <taxon>Chironomidae</taxon>
        <taxon>Chironominae</taxon>
        <taxon>Polypedilum</taxon>
        <taxon>Polypedilum</taxon>
    </lineage>
</organism>
<evidence type="ECO:0000313" key="2">
    <source>
        <dbReference type="EMBL" id="KAG5674950.1"/>
    </source>
</evidence>
<comment type="caution">
    <text evidence="2">The sequence shown here is derived from an EMBL/GenBank/DDBJ whole genome shotgun (WGS) entry which is preliminary data.</text>
</comment>
<evidence type="ECO:0000313" key="3">
    <source>
        <dbReference type="Proteomes" id="UP001107558"/>
    </source>
</evidence>
<protein>
    <submittedName>
        <fullName evidence="2">Uncharacterized protein</fullName>
    </submittedName>
</protein>
<dbReference type="EMBL" id="JADBJN010000002">
    <property type="protein sequence ID" value="KAG5674950.1"/>
    <property type="molecule type" value="Genomic_DNA"/>
</dbReference>
<evidence type="ECO:0000256" key="1">
    <source>
        <dbReference type="SAM" id="Phobius"/>
    </source>
</evidence>
<keyword evidence="1" id="KW-1133">Transmembrane helix</keyword>
<accession>A0A9J6C0F0</accession>
<feature type="transmembrane region" description="Helical" evidence="1">
    <location>
        <begin position="60"/>
        <end position="78"/>
    </location>
</feature>
<gene>
    <name evidence="2" type="ORF">PVAND_004894</name>
</gene>
<feature type="transmembrane region" description="Helical" evidence="1">
    <location>
        <begin position="21"/>
        <end position="40"/>
    </location>
</feature>
<feature type="transmembrane region" description="Helical" evidence="1">
    <location>
        <begin position="122"/>
        <end position="143"/>
    </location>
</feature>
<proteinExistence type="predicted"/>
<dbReference type="Proteomes" id="UP001107558">
    <property type="component" value="Chromosome 2"/>
</dbReference>
<keyword evidence="1" id="KW-0472">Membrane</keyword>
<feature type="transmembrane region" description="Helical" evidence="1">
    <location>
        <begin position="90"/>
        <end position="110"/>
    </location>
</feature>